<keyword evidence="2" id="KW-1185">Reference proteome</keyword>
<protein>
    <recommendedName>
        <fullName evidence="3">Trm112p-like protein</fullName>
    </recommendedName>
</protein>
<dbReference type="Pfam" id="PF03966">
    <property type="entry name" value="Trm112p"/>
    <property type="match status" value="1"/>
</dbReference>
<sequence>MRLSTINKLCCPFDKADLALTTITQDVNENILEGFLTCSKCNRIYPFVKGIPIMSPDEYREFKLEKPLLDKWESYLNGQTVENFRLVSGDKNGTENQLKQ</sequence>
<dbReference type="Gene3D" id="2.20.25.10">
    <property type="match status" value="1"/>
</dbReference>
<accession>A0A934WVX5</accession>
<evidence type="ECO:0000313" key="1">
    <source>
        <dbReference type="EMBL" id="MBK6263917.1"/>
    </source>
</evidence>
<dbReference type="AlphaFoldDB" id="A0A934WVX5"/>
<evidence type="ECO:0000313" key="2">
    <source>
        <dbReference type="Proteomes" id="UP000611723"/>
    </source>
</evidence>
<organism evidence="1 2">
    <name type="scientific">Marivirga aurantiaca</name>
    <dbReference type="NCBI Taxonomy" id="2802615"/>
    <lineage>
        <taxon>Bacteria</taxon>
        <taxon>Pseudomonadati</taxon>
        <taxon>Bacteroidota</taxon>
        <taxon>Cytophagia</taxon>
        <taxon>Cytophagales</taxon>
        <taxon>Marivirgaceae</taxon>
        <taxon>Marivirga</taxon>
    </lineage>
</organism>
<dbReference type="InterPro" id="IPR005651">
    <property type="entry name" value="Trm112-like"/>
</dbReference>
<evidence type="ECO:0008006" key="3">
    <source>
        <dbReference type="Google" id="ProtNLM"/>
    </source>
</evidence>
<comment type="caution">
    <text evidence="1">The sequence shown here is derived from an EMBL/GenBank/DDBJ whole genome shotgun (WGS) entry which is preliminary data.</text>
</comment>
<reference evidence="1" key="1">
    <citation type="submission" date="2021-01" db="EMBL/GenBank/DDBJ databases">
        <title>Marivirga aurantiaca sp. nov., isolated from intertidal surface sediments.</title>
        <authorList>
            <person name="Zhang M."/>
        </authorList>
    </citation>
    <scope>NUCLEOTIDE SEQUENCE</scope>
    <source>
        <strain evidence="1">S37H4</strain>
    </source>
</reference>
<dbReference type="EMBL" id="JAEQBW010000001">
    <property type="protein sequence ID" value="MBK6263917.1"/>
    <property type="molecule type" value="Genomic_DNA"/>
</dbReference>
<dbReference type="Proteomes" id="UP000611723">
    <property type="component" value="Unassembled WGS sequence"/>
</dbReference>
<name>A0A934WVX5_9BACT</name>
<proteinExistence type="predicted"/>
<gene>
    <name evidence="1" type="ORF">JKA74_02615</name>
</gene>
<dbReference type="RefSeq" id="WP_201429601.1">
    <property type="nucleotide sequence ID" value="NZ_JAEQBW010000001.1"/>
</dbReference>
<dbReference type="SUPFAM" id="SSF158997">
    <property type="entry name" value="Trm112p-like"/>
    <property type="match status" value="1"/>
</dbReference>